<dbReference type="Pfam" id="PF13529">
    <property type="entry name" value="Peptidase_C39_2"/>
    <property type="match status" value="1"/>
</dbReference>
<dbReference type="PROSITE" id="PS51257">
    <property type="entry name" value="PROKAR_LIPOPROTEIN"/>
    <property type="match status" value="1"/>
</dbReference>
<evidence type="ECO:0000256" key="1">
    <source>
        <dbReference type="SAM" id="SignalP"/>
    </source>
</evidence>
<dbReference type="PANTHER" id="PTHR37806">
    <property type="entry name" value="LMO0724 PROTEIN"/>
    <property type="match status" value="1"/>
</dbReference>
<geneLocation type="plasmid" evidence="3">
    <name>unnamed2</name>
</geneLocation>
<organism evidence="3">
    <name type="scientific">Brevibacillus laterosporus</name>
    <name type="common">Bacillus laterosporus</name>
    <dbReference type="NCBI Taxonomy" id="1465"/>
    <lineage>
        <taxon>Bacteria</taxon>
        <taxon>Bacillati</taxon>
        <taxon>Bacillota</taxon>
        <taxon>Bacilli</taxon>
        <taxon>Bacillales</taxon>
        <taxon>Paenibacillaceae</taxon>
        <taxon>Brevibacillus</taxon>
    </lineage>
</organism>
<dbReference type="AlphaFoldDB" id="A0A0F7C1M7"/>
<evidence type="ECO:0000313" key="3">
    <source>
        <dbReference type="EMBL" id="AKF95844.1"/>
    </source>
</evidence>
<protein>
    <submittedName>
        <fullName evidence="3">Peptidase C39</fullName>
    </submittedName>
</protein>
<gene>
    <name evidence="3" type="ORF">EX87_19790</name>
</gene>
<dbReference type="PANTHER" id="PTHR37806:SF1">
    <property type="entry name" value="PEPTIDASE C39-LIKE DOMAIN-CONTAINING PROTEIN"/>
    <property type="match status" value="1"/>
</dbReference>
<dbReference type="InterPro" id="IPR039564">
    <property type="entry name" value="Peptidase_C39-like"/>
</dbReference>
<reference evidence="3" key="1">
    <citation type="submission" date="2015-03" db="EMBL/GenBank/DDBJ databases">
        <title>MIGS Cultured Bacterial/Archaeal sample from Brevibacillus laterosporus.</title>
        <authorList>
            <person name="Zeng D."/>
            <person name="Zhu L."/>
            <person name="Dong G."/>
            <person name="Ye W."/>
            <person name="Ren D."/>
            <person name="Wu L."/>
            <person name="Xu J."/>
            <person name="Li G."/>
            <person name="Guo L."/>
        </authorList>
    </citation>
    <scope>NUCLEOTIDE SEQUENCE</scope>
    <source>
        <strain evidence="3">B9</strain>
        <plasmid evidence="3">unnamed2</plasmid>
    </source>
</reference>
<dbReference type="PIRSF" id="PIRSF032442">
    <property type="entry name" value="UCP032442"/>
    <property type="match status" value="1"/>
</dbReference>
<feature type="domain" description="Peptidase C39-like" evidence="2">
    <location>
        <begin position="65"/>
        <end position="229"/>
    </location>
</feature>
<keyword evidence="1" id="KW-0732">Signal</keyword>
<name>A0A0F7C1M7_BRELA</name>
<dbReference type="Gene3D" id="3.90.70.10">
    <property type="entry name" value="Cysteine proteinases"/>
    <property type="match status" value="1"/>
</dbReference>
<evidence type="ECO:0000259" key="2">
    <source>
        <dbReference type="Pfam" id="PF13529"/>
    </source>
</evidence>
<accession>A0A0F7C1M7</accession>
<sequence>MKRLLLLFVLFSILAGCSTKQFSVEKQGSNVGHEDVELTKNVKHPSYQNEPLQSPTPSIQEKVILDVPLISQKPELKYGCEVTSLAMVLQHAGIKVNKIQLANSIKKDNDPLSMSKSGDIIQWGDPKEGFVGDITGKNKGYAVYVQPLQELMEHYLPNRTVNLTGKTFNDVLTQIKMNKPVVVWTTGDYKVPDRWESWKHGNKQITTPLDLHAVVLIGFEDGYIYINDPLSGKKARKVNQETFIQSWNSLGKQALSYR</sequence>
<dbReference type="InterPro" id="IPR016997">
    <property type="entry name" value="UCP032442"/>
</dbReference>
<keyword evidence="3" id="KW-0614">Plasmid</keyword>
<proteinExistence type="predicted"/>
<dbReference type="EMBL" id="CP011076">
    <property type="protein sequence ID" value="AKF95844.1"/>
    <property type="molecule type" value="Genomic_DNA"/>
</dbReference>
<dbReference type="RefSeq" id="WP_031415002.1">
    <property type="nucleotide sequence ID" value="NZ_CP011076.1"/>
</dbReference>
<feature type="signal peptide" evidence="1">
    <location>
        <begin position="1"/>
        <end position="17"/>
    </location>
</feature>
<feature type="chain" id="PRO_5038718607" evidence="1">
    <location>
        <begin position="18"/>
        <end position="258"/>
    </location>
</feature>